<protein>
    <submittedName>
        <fullName evidence="1">Uncharacterized protein</fullName>
    </submittedName>
</protein>
<sequence>MSEFMAYADQACIPFSQSLPTSCPCNVVRESLTPQSHLDKRHVESCKTCAGAEAEGTQDLAGPAKAVR</sequence>
<reference evidence="1 2" key="1">
    <citation type="submission" date="2014-04" db="EMBL/GenBank/DDBJ databases">
        <authorList>
            <consortium name="DOE Joint Genome Institute"/>
            <person name="Kuo A."/>
            <person name="Kohler A."/>
            <person name="Nagy L.G."/>
            <person name="Floudas D."/>
            <person name="Copeland A."/>
            <person name="Barry K.W."/>
            <person name="Cichocki N."/>
            <person name="Veneault-Fourrey C."/>
            <person name="LaButti K."/>
            <person name="Lindquist E.A."/>
            <person name="Lipzen A."/>
            <person name="Lundell T."/>
            <person name="Morin E."/>
            <person name="Murat C."/>
            <person name="Sun H."/>
            <person name="Tunlid A."/>
            <person name="Henrissat B."/>
            <person name="Grigoriev I.V."/>
            <person name="Hibbett D.S."/>
            <person name="Martin F."/>
            <person name="Nordberg H.P."/>
            <person name="Cantor M.N."/>
            <person name="Hua S.X."/>
        </authorList>
    </citation>
    <scope>NUCLEOTIDE SEQUENCE [LARGE SCALE GENOMIC DNA]</scope>
    <source>
        <strain evidence="1 2">Foug A</strain>
    </source>
</reference>
<dbReference type="EMBL" id="KN822023">
    <property type="protein sequence ID" value="KIM65267.1"/>
    <property type="molecule type" value="Genomic_DNA"/>
</dbReference>
<dbReference type="AlphaFoldDB" id="A0A0C3AJZ6"/>
<gene>
    <name evidence="1" type="ORF">SCLCIDRAFT_1212431</name>
</gene>
<reference evidence="2" key="2">
    <citation type="submission" date="2015-01" db="EMBL/GenBank/DDBJ databases">
        <title>Evolutionary Origins and Diversification of the Mycorrhizal Mutualists.</title>
        <authorList>
            <consortium name="DOE Joint Genome Institute"/>
            <consortium name="Mycorrhizal Genomics Consortium"/>
            <person name="Kohler A."/>
            <person name="Kuo A."/>
            <person name="Nagy L.G."/>
            <person name="Floudas D."/>
            <person name="Copeland A."/>
            <person name="Barry K.W."/>
            <person name="Cichocki N."/>
            <person name="Veneault-Fourrey C."/>
            <person name="LaButti K."/>
            <person name="Lindquist E.A."/>
            <person name="Lipzen A."/>
            <person name="Lundell T."/>
            <person name="Morin E."/>
            <person name="Murat C."/>
            <person name="Riley R."/>
            <person name="Ohm R."/>
            <person name="Sun H."/>
            <person name="Tunlid A."/>
            <person name="Henrissat B."/>
            <person name="Grigoriev I.V."/>
            <person name="Hibbett D.S."/>
            <person name="Martin F."/>
        </authorList>
    </citation>
    <scope>NUCLEOTIDE SEQUENCE [LARGE SCALE GENOMIC DNA]</scope>
    <source>
        <strain evidence="2">Foug A</strain>
    </source>
</reference>
<evidence type="ECO:0000313" key="2">
    <source>
        <dbReference type="Proteomes" id="UP000053989"/>
    </source>
</evidence>
<dbReference type="HOGENOM" id="CLU_2795437_0_0_1"/>
<name>A0A0C3AJZ6_9AGAM</name>
<accession>A0A0C3AJZ6</accession>
<dbReference type="InParanoid" id="A0A0C3AJZ6"/>
<evidence type="ECO:0000313" key="1">
    <source>
        <dbReference type="EMBL" id="KIM65267.1"/>
    </source>
</evidence>
<dbReference type="Proteomes" id="UP000053989">
    <property type="component" value="Unassembled WGS sequence"/>
</dbReference>
<proteinExistence type="predicted"/>
<keyword evidence="2" id="KW-1185">Reference proteome</keyword>
<organism evidence="1 2">
    <name type="scientific">Scleroderma citrinum Foug A</name>
    <dbReference type="NCBI Taxonomy" id="1036808"/>
    <lineage>
        <taxon>Eukaryota</taxon>
        <taxon>Fungi</taxon>
        <taxon>Dikarya</taxon>
        <taxon>Basidiomycota</taxon>
        <taxon>Agaricomycotina</taxon>
        <taxon>Agaricomycetes</taxon>
        <taxon>Agaricomycetidae</taxon>
        <taxon>Boletales</taxon>
        <taxon>Sclerodermatineae</taxon>
        <taxon>Sclerodermataceae</taxon>
        <taxon>Scleroderma</taxon>
    </lineage>
</organism>